<accession>A0A0P1ALM8</accession>
<name>A0A0P1ALM8_PLAHL</name>
<evidence type="ECO:0000256" key="11">
    <source>
        <dbReference type="ARBA" id="ARBA00022741"/>
    </source>
</evidence>
<dbReference type="InterPro" id="IPR036265">
    <property type="entry name" value="HIT-like_sf"/>
</dbReference>
<dbReference type="Pfam" id="PF26216">
    <property type="entry name" value="GDPGP1_C"/>
    <property type="match status" value="1"/>
</dbReference>
<dbReference type="RefSeq" id="XP_024578693.1">
    <property type="nucleotide sequence ID" value="XM_024728191.1"/>
</dbReference>
<dbReference type="OMA" id="ACICLQI"/>
<evidence type="ECO:0000256" key="1">
    <source>
        <dbReference type="ARBA" id="ARBA00000063"/>
    </source>
</evidence>
<feature type="domain" description="GDPGP1-like N-terminal" evidence="14">
    <location>
        <begin position="3"/>
        <end position="185"/>
    </location>
</feature>
<evidence type="ECO:0000256" key="4">
    <source>
        <dbReference type="ARBA" id="ARBA00006451"/>
    </source>
</evidence>
<keyword evidence="11" id="KW-0547">Nucleotide-binding</keyword>
<evidence type="ECO:0000313" key="15">
    <source>
        <dbReference type="EMBL" id="CEG42324.1"/>
    </source>
</evidence>
<evidence type="ECO:0000259" key="14">
    <source>
        <dbReference type="Pfam" id="PF26217"/>
    </source>
</evidence>
<keyword evidence="9" id="KW-0808">Transferase</keyword>
<comment type="function">
    <text evidence="2">Specific and highly efficient GDP-D-glucose phosphorylase regulating the levels of GDP-D-glucose in cells.</text>
</comment>
<comment type="subcellular location">
    <subcellularLocation>
        <location evidence="3">Cytoplasm</location>
    </subcellularLocation>
</comment>
<evidence type="ECO:0000256" key="7">
    <source>
        <dbReference type="ARBA" id="ARBA00022490"/>
    </source>
</evidence>
<comment type="catalytic activity">
    <reaction evidence="1">
        <text>GDP-alpha-D-glucose + phosphate = alpha-D-glucose 1-phosphate + GDP + H(+)</text>
        <dbReference type="Rhea" id="RHEA:30387"/>
        <dbReference type="ChEBI" id="CHEBI:15378"/>
        <dbReference type="ChEBI" id="CHEBI:43474"/>
        <dbReference type="ChEBI" id="CHEBI:58189"/>
        <dbReference type="ChEBI" id="CHEBI:58601"/>
        <dbReference type="ChEBI" id="CHEBI:62230"/>
        <dbReference type="EC" id="2.7.7.78"/>
    </reaction>
</comment>
<proteinExistence type="inferred from homology"/>
<dbReference type="PANTHER" id="PTHR20884:SF8">
    <property type="entry name" value="GDP-D-GLUCOSE PHOSPHORYLASE 1"/>
    <property type="match status" value="1"/>
</dbReference>
<dbReference type="Proteomes" id="UP000054928">
    <property type="component" value="Unassembled WGS sequence"/>
</dbReference>
<dbReference type="GO" id="GO:0016787">
    <property type="term" value="F:hydrolase activity"/>
    <property type="evidence" value="ECO:0007669"/>
    <property type="project" value="UniProtKB-KW"/>
</dbReference>
<dbReference type="OrthoDB" id="417175at2759"/>
<feature type="domain" description="GDPGP1-like C-terminal" evidence="13">
    <location>
        <begin position="203"/>
        <end position="341"/>
    </location>
</feature>
<evidence type="ECO:0000259" key="13">
    <source>
        <dbReference type="Pfam" id="PF26216"/>
    </source>
</evidence>
<dbReference type="GO" id="GO:0000166">
    <property type="term" value="F:nucleotide binding"/>
    <property type="evidence" value="ECO:0007669"/>
    <property type="project" value="UniProtKB-KW"/>
</dbReference>
<dbReference type="InterPro" id="IPR026506">
    <property type="entry name" value="GDPGP"/>
</dbReference>
<dbReference type="InterPro" id="IPR058865">
    <property type="entry name" value="GDPGP1_C"/>
</dbReference>
<evidence type="ECO:0000256" key="10">
    <source>
        <dbReference type="ARBA" id="ARBA00022695"/>
    </source>
</evidence>
<evidence type="ECO:0000256" key="9">
    <source>
        <dbReference type="ARBA" id="ARBA00022679"/>
    </source>
</evidence>
<dbReference type="GO" id="GO:0005737">
    <property type="term" value="C:cytoplasm"/>
    <property type="evidence" value="ECO:0007669"/>
    <property type="project" value="UniProtKB-SubCell"/>
</dbReference>
<sequence>MTLDEVLLRQWHRVASAGLLRTRVDDTLRRRIPGDMGLVIQYNPNHIKNKRPVDEQLMAGTNSTKLEDRGFNFTKANCAEVLGGLRFSSDEEQTLSNVQLIEICNDEFLWNKEVSHFALVNISPLFYGHMLFVPDLRLVKPQVMTKDFLWYALSITFTMNRSDFALGFNSAGAWSSVNHFHLQGYFFPPLEDSLNFPVTFQVRKLLHQVRGAIVSSLPNWKTSCYVIEPKDVSTDVDHVVRIGWYLLEILQSRGIPHNLLIVGLVIFIFPRQLQRENGVNLFSSDKTTTISTGRLRIAVAEVAGLVVAGDSTAYHALTEEMLNMILQTEVSLSADEEKALEAEWKLKIDCKTE</sequence>
<keyword evidence="16" id="KW-1185">Reference proteome</keyword>
<keyword evidence="8" id="KW-0344">Guanine-nucleotide releasing factor</keyword>
<dbReference type="AlphaFoldDB" id="A0A0P1ALM8"/>
<organism evidence="15 16">
    <name type="scientific">Plasmopara halstedii</name>
    <name type="common">Downy mildew of sunflower</name>
    <dbReference type="NCBI Taxonomy" id="4781"/>
    <lineage>
        <taxon>Eukaryota</taxon>
        <taxon>Sar</taxon>
        <taxon>Stramenopiles</taxon>
        <taxon>Oomycota</taxon>
        <taxon>Peronosporomycetes</taxon>
        <taxon>Peronosporales</taxon>
        <taxon>Peronosporaceae</taxon>
        <taxon>Plasmopara</taxon>
    </lineage>
</organism>
<dbReference type="STRING" id="4781.A0A0P1ALM8"/>
<dbReference type="GO" id="GO:0006006">
    <property type="term" value="P:glucose metabolic process"/>
    <property type="evidence" value="ECO:0007669"/>
    <property type="project" value="TreeGrafter"/>
</dbReference>
<comment type="similarity">
    <text evidence="4">Belongs to the GDPGP1 family.</text>
</comment>
<dbReference type="InterPro" id="IPR058866">
    <property type="entry name" value="GDPGP1_N"/>
</dbReference>
<dbReference type="GO" id="GO:0005085">
    <property type="term" value="F:guanyl-nucleotide exchange factor activity"/>
    <property type="evidence" value="ECO:0007669"/>
    <property type="project" value="UniProtKB-KW"/>
</dbReference>
<evidence type="ECO:0000256" key="8">
    <source>
        <dbReference type="ARBA" id="ARBA00022658"/>
    </source>
</evidence>
<dbReference type="EC" id="2.7.7.78" evidence="5"/>
<protein>
    <recommendedName>
        <fullName evidence="6">GDP-D-glucose phosphorylase 1</fullName>
        <ecNumber evidence="5">2.7.7.78</ecNumber>
    </recommendedName>
</protein>
<dbReference type="Pfam" id="PF26217">
    <property type="entry name" value="GDPGP1_N"/>
    <property type="match status" value="1"/>
</dbReference>
<dbReference type="GO" id="GO:0080048">
    <property type="term" value="F:GDP-D-glucose phosphorylase activity"/>
    <property type="evidence" value="ECO:0007669"/>
    <property type="project" value="UniProtKB-EC"/>
</dbReference>
<evidence type="ECO:0000256" key="6">
    <source>
        <dbReference type="ARBA" id="ARBA00018857"/>
    </source>
</evidence>
<evidence type="ECO:0000256" key="2">
    <source>
        <dbReference type="ARBA" id="ARBA00003049"/>
    </source>
</evidence>
<reference evidence="16" key="1">
    <citation type="submission" date="2014-09" db="EMBL/GenBank/DDBJ databases">
        <authorList>
            <person name="Sharma Rahul"/>
            <person name="Thines Marco"/>
        </authorList>
    </citation>
    <scope>NUCLEOTIDE SEQUENCE [LARGE SCALE GENOMIC DNA]</scope>
</reference>
<dbReference type="GeneID" id="36407661"/>
<evidence type="ECO:0000256" key="12">
    <source>
        <dbReference type="ARBA" id="ARBA00022801"/>
    </source>
</evidence>
<keyword evidence="12" id="KW-0378">Hydrolase</keyword>
<keyword evidence="7" id="KW-0963">Cytoplasm</keyword>
<evidence type="ECO:0000256" key="5">
    <source>
        <dbReference type="ARBA" id="ARBA00012507"/>
    </source>
</evidence>
<evidence type="ECO:0000313" key="16">
    <source>
        <dbReference type="Proteomes" id="UP000054928"/>
    </source>
</evidence>
<keyword evidence="10" id="KW-0548">Nucleotidyltransferase</keyword>
<dbReference type="SUPFAM" id="SSF54197">
    <property type="entry name" value="HIT-like"/>
    <property type="match status" value="1"/>
</dbReference>
<evidence type="ECO:0000256" key="3">
    <source>
        <dbReference type="ARBA" id="ARBA00004496"/>
    </source>
</evidence>
<dbReference type="EMBL" id="CCYD01000610">
    <property type="protein sequence ID" value="CEG42324.1"/>
    <property type="molecule type" value="Genomic_DNA"/>
</dbReference>
<dbReference type="PANTHER" id="PTHR20884">
    <property type="entry name" value="GDP-D-GLUCOSE PHOSPHORYLASE 1"/>
    <property type="match status" value="1"/>
</dbReference>